<evidence type="ECO:0000256" key="4">
    <source>
        <dbReference type="ARBA" id="ARBA00022692"/>
    </source>
</evidence>
<evidence type="ECO:0000259" key="11">
    <source>
        <dbReference type="PROSITE" id="PS50111"/>
    </source>
</evidence>
<evidence type="ECO:0000256" key="9">
    <source>
        <dbReference type="PROSITE-ProRule" id="PRU00284"/>
    </source>
</evidence>
<dbReference type="CDD" id="cd19411">
    <property type="entry name" value="MCP2201-like_sensor"/>
    <property type="match status" value="1"/>
</dbReference>
<organism evidence="12 13">
    <name type="scientific">Pseudomonas oryzihabitans</name>
    <dbReference type="NCBI Taxonomy" id="47885"/>
    <lineage>
        <taxon>Bacteria</taxon>
        <taxon>Pseudomonadati</taxon>
        <taxon>Pseudomonadota</taxon>
        <taxon>Gammaproteobacteria</taxon>
        <taxon>Pseudomonadales</taxon>
        <taxon>Pseudomonadaceae</taxon>
        <taxon>Pseudomonas</taxon>
    </lineage>
</organism>
<dbReference type="Pfam" id="PF12729">
    <property type="entry name" value="4HB_MCP_1"/>
    <property type="match status" value="1"/>
</dbReference>
<dbReference type="Proteomes" id="UP000250579">
    <property type="component" value="Chromosome"/>
</dbReference>
<dbReference type="Gene3D" id="1.10.287.950">
    <property type="entry name" value="Methyl-accepting chemotaxis protein"/>
    <property type="match status" value="1"/>
</dbReference>
<keyword evidence="7 9" id="KW-0807">Transducer</keyword>
<dbReference type="PANTHER" id="PTHR32089:SF119">
    <property type="entry name" value="METHYL-ACCEPTING CHEMOTAXIS PROTEIN CTPL"/>
    <property type="match status" value="1"/>
</dbReference>
<evidence type="ECO:0000256" key="2">
    <source>
        <dbReference type="ARBA" id="ARBA00022475"/>
    </source>
</evidence>
<dbReference type="GO" id="GO:0005886">
    <property type="term" value="C:plasma membrane"/>
    <property type="evidence" value="ECO:0007669"/>
    <property type="project" value="UniProtKB-SubCell"/>
</dbReference>
<comment type="similarity">
    <text evidence="8">Belongs to the methyl-accepting chemotaxis (MCP) protein family.</text>
</comment>
<keyword evidence="5 10" id="KW-1133">Transmembrane helix</keyword>
<dbReference type="FunFam" id="1.10.287.950:FF:000001">
    <property type="entry name" value="Methyl-accepting chemotaxis sensory transducer"/>
    <property type="match status" value="1"/>
</dbReference>
<dbReference type="SUPFAM" id="SSF58104">
    <property type="entry name" value="Methyl-accepting chemotaxis protein (MCP) signaling domain"/>
    <property type="match status" value="1"/>
</dbReference>
<dbReference type="InterPro" id="IPR004089">
    <property type="entry name" value="MCPsignal_dom"/>
</dbReference>
<dbReference type="InterPro" id="IPR024478">
    <property type="entry name" value="HlyB_4HB_MCP"/>
</dbReference>
<keyword evidence="6 10" id="KW-0472">Membrane</keyword>
<keyword evidence="2" id="KW-1003">Cell membrane</keyword>
<feature type="transmembrane region" description="Helical" evidence="10">
    <location>
        <begin position="187"/>
        <end position="208"/>
    </location>
</feature>
<name>A0A2Z5A5B2_9PSED</name>
<proteinExistence type="inferred from homology"/>
<dbReference type="Pfam" id="PF00015">
    <property type="entry name" value="MCPsignal"/>
    <property type="match status" value="1"/>
</dbReference>
<dbReference type="PROSITE" id="PS50111">
    <property type="entry name" value="CHEMOTAXIS_TRANSDUC_2"/>
    <property type="match status" value="1"/>
</dbReference>
<evidence type="ECO:0000256" key="5">
    <source>
        <dbReference type="ARBA" id="ARBA00022989"/>
    </source>
</evidence>
<sequence>MAARLGLGFGLILVLMLLITLVGVQRVGVIDDTLTAVSQGASVKQRYAINFRGSVHDRAIAIRDTVLIHDTAPLASRLADIDRLKAFYRQSAEPMDQLFASQGATPEEQRLLAAIKDIEGTALPLTEHLLQLRQAGDLEGARVFLLERVSPAYVEWLKRINALIDHEEAIASGHLAEVRGIAGGFRWLMLVTCALALLLSVTVSILIIRQMGATLGGEPHAVAAAIRRLAEGRLDERPATRHPDSVMGTLGSATAHLGETIVQVRHTASSVAAAAAQLQDTAQTNQRHTDVQSNQAQHMAAAVTELAATIGEVAGYAAQAAQATGNASAQVDTGNRLVASSGQAIGQLVQALEQASVTVQQVSSDSASIENIVAVINGIAEQTNLLALNAAIEAARAGEQGRGFAVVADEVRNLATRTQESTREIRGMIATLQEGAGRAAAQMEESRGQAHETAELTQRAVTALAAIQADVGSVNAMNVQIATAAAQQTAVAEEVNENINRIHAATLETASGSQQIAGASRQLAELAEDLERRMSLFRTTRA</sequence>
<evidence type="ECO:0000256" key="7">
    <source>
        <dbReference type="ARBA" id="ARBA00023224"/>
    </source>
</evidence>
<keyword evidence="4 10" id="KW-0812">Transmembrane</keyword>
<accession>A0A2Z5A5B2</accession>
<evidence type="ECO:0000256" key="8">
    <source>
        <dbReference type="ARBA" id="ARBA00029447"/>
    </source>
</evidence>
<dbReference type="InterPro" id="IPR047347">
    <property type="entry name" value="YvaQ-like_sensor"/>
</dbReference>
<dbReference type="EMBL" id="CP022198">
    <property type="protein sequence ID" value="AXA65767.1"/>
    <property type="molecule type" value="Genomic_DNA"/>
</dbReference>
<comment type="subcellular location">
    <subcellularLocation>
        <location evidence="1">Cell membrane</location>
        <topology evidence="1">Multi-pass membrane protein</topology>
    </subcellularLocation>
</comment>
<dbReference type="AlphaFoldDB" id="A0A2Z5A5B2"/>
<evidence type="ECO:0000256" key="10">
    <source>
        <dbReference type="SAM" id="Phobius"/>
    </source>
</evidence>
<dbReference type="STRING" id="47885.APT59_04735"/>
<evidence type="ECO:0000256" key="1">
    <source>
        <dbReference type="ARBA" id="ARBA00004651"/>
    </source>
</evidence>
<evidence type="ECO:0000313" key="12">
    <source>
        <dbReference type="EMBL" id="AXA65767.1"/>
    </source>
</evidence>
<dbReference type="SMART" id="SM00283">
    <property type="entry name" value="MA"/>
    <property type="match status" value="1"/>
</dbReference>
<dbReference type="GO" id="GO:0006935">
    <property type="term" value="P:chemotaxis"/>
    <property type="evidence" value="ECO:0007669"/>
    <property type="project" value="UniProtKB-ARBA"/>
</dbReference>
<evidence type="ECO:0000256" key="3">
    <source>
        <dbReference type="ARBA" id="ARBA00022481"/>
    </source>
</evidence>
<keyword evidence="3" id="KW-0488">Methylation</keyword>
<feature type="domain" description="Methyl-accepting transducer" evidence="11">
    <location>
        <begin position="267"/>
        <end position="503"/>
    </location>
</feature>
<reference evidence="12 13" key="1">
    <citation type="submission" date="2017-06" db="EMBL/GenBank/DDBJ databases">
        <title>Evolution towards high GC content and high-temperature stress adaptation in endophytic Pseudomonas oryzihabitans impacted its plant-growth promoting traits.</title>
        <authorList>
            <person name="Nascimento F.X."/>
        </authorList>
    </citation>
    <scope>NUCLEOTIDE SEQUENCE [LARGE SCALE GENOMIC DNA]</scope>
    <source>
        <strain evidence="12 13">MS8</strain>
    </source>
</reference>
<evidence type="ECO:0000256" key="6">
    <source>
        <dbReference type="ARBA" id="ARBA00023136"/>
    </source>
</evidence>
<protein>
    <submittedName>
        <fullName evidence="12">Methyl-accepting chemotaxis protein</fullName>
    </submittedName>
</protein>
<dbReference type="GO" id="GO:0007165">
    <property type="term" value="P:signal transduction"/>
    <property type="evidence" value="ECO:0007669"/>
    <property type="project" value="UniProtKB-KW"/>
</dbReference>
<gene>
    <name evidence="12" type="ORF">CE139_08060</name>
</gene>
<evidence type="ECO:0000313" key="13">
    <source>
        <dbReference type="Proteomes" id="UP000250579"/>
    </source>
</evidence>
<dbReference type="PANTHER" id="PTHR32089">
    <property type="entry name" value="METHYL-ACCEPTING CHEMOTAXIS PROTEIN MCPB"/>
    <property type="match status" value="1"/>
</dbReference>